<dbReference type="GO" id="GO:0006465">
    <property type="term" value="P:signal peptide processing"/>
    <property type="evidence" value="ECO:0007669"/>
    <property type="project" value="TreeGrafter"/>
</dbReference>
<dbReference type="InterPro" id="IPR050882">
    <property type="entry name" value="Prepilin_peptidase/N-MTase"/>
</dbReference>
<dbReference type="RefSeq" id="WP_052528575.1">
    <property type="nucleotide sequence ID" value="NZ_CP048103.1"/>
</dbReference>
<dbReference type="GO" id="GO:0005886">
    <property type="term" value="C:plasma membrane"/>
    <property type="evidence" value="ECO:0007669"/>
    <property type="project" value="TreeGrafter"/>
</dbReference>
<dbReference type="PANTHER" id="PTHR30487">
    <property type="entry name" value="TYPE 4 PREPILIN-LIKE PROTEINS LEADER PEPTIDE-PROCESSING ENZYME"/>
    <property type="match status" value="1"/>
</dbReference>
<dbReference type="Pfam" id="PF01478">
    <property type="entry name" value="Peptidase_A24"/>
    <property type="match status" value="1"/>
</dbReference>
<keyword evidence="2" id="KW-1133">Transmembrane helix</keyword>
<feature type="transmembrane region" description="Helical" evidence="2">
    <location>
        <begin position="60"/>
        <end position="79"/>
    </location>
</feature>
<keyword evidence="2" id="KW-0812">Transmembrane</keyword>
<dbReference type="EMBL" id="FTOD01000005">
    <property type="protein sequence ID" value="SIS80513.1"/>
    <property type="molecule type" value="Genomic_DNA"/>
</dbReference>
<feature type="domain" description="Prepilin type IV endopeptidase peptidase" evidence="3">
    <location>
        <begin position="64"/>
        <end position="165"/>
    </location>
</feature>
<evidence type="ECO:0000313" key="5">
    <source>
        <dbReference type="Proteomes" id="UP000186795"/>
    </source>
</evidence>
<organism evidence="4 5">
    <name type="scientific">Kroppenstedtia eburnea</name>
    <dbReference type="NCBI Taxonomy" id="714067"/>
    <lineage>
        <taxon>Bacteria</taxon>
        <taxon>Bacillati</taxon>
        <taxon>Bacillota</taxon>
        <taxon>Bacilli</taxon>
        <taxon>Bacillales</taxon>
        <taxon>Thermoactinomycetaceae</taxon>
        <taxon>Kroppenstedtia</taxon>
    </lineage>
</organism>
<feature type="transmembrane region" description="Helical" evidence="2">
    <location>
        <begin position="6"/>
        <end position="25"/>
    </location>
</feature>
<gene>
    <name evidence="4" type="ORF">SAMN05421790_105170</name>
</gene>
<feature type="transmembrane region" description="Helical" evidence="2">
    <location>
        <begin position="150"/>
        <end position="170"/>
    </location>
</feature>
<dbReference type="Proteomes" id="UP000186795">
    <property type="component" value="Unassembled WGS sequence"/>
</dbReference>
<keyword evidence="5" id="KW-1185">Reference proteome</keyword>
<sequence>MEWLALFVGGLVGWWIPGVSGRIFLSGPQGKRGIQPAMAVVGAGGFHLLVLSSLTLGEQIIGGLLLLFLLAAVALDLSCRLIPNRLNGMAALGFLLVRLLSGQEVLSPLGAGLFGGGILLAISLLSRGGVGGGDMKMAAAAGLALGWPKVATGVGLAVLSGGLWASFLLMTGKVDRKTPLPFAPHLAIGFYVSWLWGEILVRKYLSLYS</sequence>
<evidence type="ECO:0000259" key="3">
    <source>
        <dbReference type="Pfam" id="PF01478"/>
    </source>
</evidence>
<keyword evidence="2" id="KW-0472">Membrane</keyword>
<accession>A0A1N7M393</accession>
<reference evidence="5" key="1">
    <citation type="submission" date="2017-01" db="EMBL/GenBank/DDBJ databases">
        <authorList>
            <person name="Varghese N."/>
            <person name="Submissions S."/>
        </authorList>
    </citation>
    <scope>NUCLEOTIDE SEQUENCE [LARGE SCALE GENOMIC DNA]</scope>
    <source>
        <strain evidence="5">DSM 45196</strain>
    </source>
</reference>
<dbReference type="PANTHER" id="PTHR30487:SF0">
    <property type="entry name" value="PREPILIN LEADER PEPTIDASE_N-METHYLTRANSFERASE-RELATED"/>
    <property type="match status" value="1"/>
</dbReference>
<feature type="transmembrane region" description="Helical" evidence="2">
    <location>
        <begin position="37"/>
        <end position="54"/>
    </location>
</feature>
<comment type="similarity">
    <text evidence="1">Belongs to the peptidase A24 family.</text>
</comment>
<dbReference type="GO" id="GO:0004190">
    <property type="term" value="F:aspartic-type endopeptidase activity"/>
    <property type="evidence" value="ECO:0007669"/>
    <property type="project" value="InterPro"/>
</dbReference>
<proteinExistence type="inferred from homology"/>
<evidence type="ECO:0000313" key="4">
    <source>
        <dbReference type="EMBL" id="SIS80513.1"/>
    </source>
</evidence>
<evidence type="ECO:0000256" key="1">
    <source>
        <dbReference type="ARBA" id="ARBA00005801"/>
    </source>
</evidence>
<evidence type="ECO:0000256" key="2">
    <source>
        <dbReference type="SAM" id="Phobius"/>
    </source>
</evidence>
<dbReference type="Gene3D" id="1.20.120.1220">
    <property type="match status" value="1"/>
</dbReference>
<dbReference type="OrthoDB" id="9789291at2"/>
<dbReference type="InterPro" id="IPR000045">
    <property type="entry name" value="Prepilin_IV_endopep_pep"/>
</dbReference>
<feature type="transmembrane region" description="Helical" evidence="2">
    <location>
        <begin position="182"/>
        <end position="201"/>
    </location>
</feature>
<dbReference type="AlphaFoldDB" id="A0A1N7M393"/>
<feature type="transmembrane region" description="Helical" evidence="2">
    <location>
        <begin position="109"/>
        <end position="130"/>
    </location>
</feature>
<name>A0A1N7M393_9BACL</name>
<protein>
    <submittedName>
        <fullName evidence="4">Type 4 prepilin peptidase 1 Aspartic peptidase. MEROPS family A24A</fullName>
    </submittedName>
</protein>